<dbReference type="EMBL" id="JAGINS010000001">
    <property type="protein sequence ID" value="MBP2357685.1"/>
    <property type="molecule type" value="Genomic_DNA"/>
</dbReference>
<keyword evidence="1 4" id="KW-0732">Signal</keyword>
<proteinExistence type="predicted"/>
<dbReference type="InterPro" id="IPR028994">
    <property type="entry name" value="Integrin_alpha_N"/>
</dbReference>
<protein>
    <recommendedName>
        <fullName evidence="7">VCBS repeat-containing protein</fullName>
    </recommendedName>
</protein>
<dbReference type="PROSITE" id="PS51470">
    <property type="entry name" value="FG_GAP"/>
    <property type="match status" value="1"/>
</dbReference>
<keyword evidence="6" id="KW-1185">Reference proteome</keyword>
<organism evidence="5 6">
    <name type="scientific">Streptomyces clavifer</name>
    <dbReference type="NCBI Taxonomy" id="68188"/>
    <lineage>
        <taxon>Bacteria</taxon>
        <taxon>Bacillati</taxon>
        <taxon>Actinomycetota</taxon>
        <taxon>Actinomycetes</taxon>
        <taxon>Kitasatosporales</taxon>
        <taxon>Streptomycetaceae</taxon>
        <taxon>Streptomyces</taxon>
    </lineage>
</organism>
<dbReference type="PANTHER" id="PTHR36220">
    <property type="entry name" value="UNNAMED PRODUCT"/>
    <property type="match status" value="1"/>
</dbReference>
<dbReference type="GeneID" id="97346193"/>
<name>A0ABS4V192_9ACTN</name>
<dbReference type="PANTHER" id="PTHR36220:SF1">
    <property type="entry name" value="GAMMA TUBULIN COMPLEX COMPONENT C-TERMINAL DOMAIN-CONTAINING PROTEIN"/>
    <property type="match status" value="1"/>
</dbReference>
<evidence type="ECO:0000256" key="4">
    <source>
        <dbReference type="SAM" id="SignalP"/>
    </source>
</evidence>
<accession>A0ABS4V192</accession>
<dbReference type="InterPro" id="IPR013517">
    <property type="entry name" value="FG-GAP"/>
</dbReference>
<sequence length="523" mass="52261">MTSPMRPPRRTARGRTALAASAVVLTAFALGFGPGAPFTAPATALAAGCSGVDSDFNGDGVRDTVIADPEAAVNNVPGAGVVHIVYGGDKGSVQLSQETAGVPGTAEPDDRFGFSFAVYDADADGCSDLAVGIPYEDLDTARDAGLVQIVYGSAAGPGGGKAVREHLQGATASLGGGPETGDWVGYALAGGKTAAGSSYLLIGAPGEALGTIEDAGVFYYLSADAATAVGNNQDTTTAGPVPGEMEVDDRFGSSFAATPTHFAVGAPGEAIGTVPFAGGVAVFSHTLVSGLPKPLVGLAQDQDVIQGAEEAGDGFGTALAMVPYRPSGATSTTESLLAVGVPGEDLSTTVDAGAVQVFRVTASGTFTQVYWLDQNTADAEEATEAGDFFGQRLAAVNTAPNSTASATTVRLAVGVPGEESSEEHMEKGGVQIFPLVGAAGASDTWIDPGWGIPGEPAPRQLAGMSLGATPSALYVGMPYGPAAEHAVHSFSWNVASGGTPTRTFKPGWDGVPTGDVAFGAVAR</sequence>
<dbReference type="RefSeq" id="WP_274923055.1">
    <property type="nucleotide sequence ID" value="NZ_BMWJ01000018.1"/>
</dbReference>
<feature type="chain" id="PRO_5046194003" description="VCBS repeat-containing protein" evidence="4">
    <location>
        <begin position="30"/>
        <end position="523"/>
    </location>
</feature>
<reference evidence="5 6" key="1">
    <citation type="submission" date="2021-03" db="EMBL/GenBank/DDBJ databases">
        <title>Sequencing the genomes of 1000 actinobacteria strains.</title>
        <authorList>
            <person name="Klenk H.-P."/>
        </authorList>
    </citation>
    <scope>NUCLEOTIDE SEQUENCE [LARGE SCALE GENOMIC DNA]</scope>
    <source>
        <strain evidence="5 6">DSM 40843</strain>
    </source>
</reference>
<dbReference type="Pfam" id="PF01839">
    <property type="entry name" value="FG-GAP"/>
    <property type="match status" value="1"/>
</dbReference>
<dbReference type="Proteomes" id="UP001519311">
    <property type="component" value="Unassembled WGS sequence"/>
</dbReference>
<evidence type="ECO:0008006" key="7">
    <source>
        <dbReference type="Google" id="ProtNLM"/>
    </source>
</evidence>
<keyword evidence="2" id="KW-0677">Repeat</keyword>
<dbReference type="Gene3D" id="2.130.10.130">
    <property type="entry name" value="Integrin alpha, N-terminal"/>
    <property type="match status" value="1"/>
</dbReference>
<feature type="signal peptide" evidence="4">
    <location>
        <begin position="1"/>
        <end position="29"/>
    </location>
</feature>
<evidence type="ECO:0000256" key="1">
    <source>
        <dbReference type="ARBA" id="ARBA00022729"/>
    </source>
</evidence>
<gene>
    <name evidence="5" type="ORF">JOF59_000085</name>
</gene>
<evidence type="ECO:0000313" key="6">
    <source>
        <dbReference type="Proteomes" id="UP001519311"/>
    </source>
</evidence>
<evidence type="ECO:0000256" key="3">
    <source>
        <dbReference type="ARBA" id="ARBA00023180"/>
    </source>
</evidence>
<dbReference type="SUPFAM" id="SSF69318">
    <property type="entry name" value="Integrin alpha N-terminal domain"/>
    <property type="match status" value="1"/>
</dbReference>
<dbReference type="InterPro" id="IPR013519">
    <property type="entry name" value="Int_alpha_beta-p"/>
</dbReference>
<comment type="caution">
    <text evidence="5">The sequence shown here is derived from an EMBL/GenBank/DDBJ whole genome shotgun (WGS) entry which is preliminary data.</text>
</comment>
<evidence type="ECO:0000313" key="5">
    <source>
        <dbReference type="EMBL" id="MBP2357685.1"/>
    </source>
</evidence>
<evidence type="ECO:0000256" key="2">
    <source>
        <dbReference type="ARBA" id="ARBA00022737"/>
    </source>
</evidence>
<keyword evidence="3" id="KW-0325">Glycoprotein</keyword>